<dbReference type="SMART" id="SM00355">
    <property type="entry name" value="ZnF_C2H2"/>
    <property type="match status" value="6"/>
</dbReference>
<proteinExistence type="predicted"/>
<evidence type="ECO:0000256" key="1">
    <source>
        <dbReference type="SAM" id="MobiDB-lite"/>
    </source>
</evidence>
<evidence type="ECO:0000313" key="3">
    <source>
        <dbReference type="EMBL" id="GMT13105.1"/>
    </source>
</evidence>
<feature type="non-terminal residue" evidence="3">
    <location>
        <position position="1"/>
    </location>
</feature>
<evidence type="ECO:0000259" key="2">
    <source>
        <dbReference type="SMART" id="SM00355"/>
    </source>
</evidence>
<keyword evidence="4" id="KW-1185">Reference proteome</keyword>
<dbReference type="EMBL" id="BTSY01000002">
    <property type="protein sequence ID" value="GMT13105.1"/>
    <property type="molecule type" value="Genomic_DNA"/>
</dbReference>
<comment type="caution">
    <text evidence="3">The sequence shown here is derived from an EMBL/GenBank/DDBJ whole genome shotgun (WGS) entry which is preliminary data.</text>
</comment>
<dbReference type="Gene3D" id="3.30.160.60">
    <property type="entry name" value="Classic Zinc Finger"/>
    <property type="match status" value="1"/>
</dbReference>
<feature type="domain" description="C2H2-type" evidence="2">
    <location>
        <begin position="376"/>
        <end position="399"/>
    </location>
</feature>
<dbReference type="AlphaFoldDB" id="A0AAV5V3P4"/>
<feature type="domain" description="C2H2-type" evidence="2">
    <location>
        <begin position="303"/>
        <end position="326"/>
    </location>
</feature>
<protein>
    <recommendedName>
        <fullName evidence="2">C2H2-type domain-containing protein</fullName>
    </recommendedName>
</protein>
<evidence type="ECO:0000313" key="4">
    <source>
        <dbReference type="Proteomes" id="UP001432322"/>
    </source>
</evidence>
<feature type="domain" description="C2H2-type" evidence="2">
    <location>
        <begin position="230"/>
        <end position="250"/>
    </location>
</feature>
<accession>A0AAV5V3P4</accession>
<feature type="domain" description="C2H2-type" evidence="2">
    <location>
        <begin position="410"/>
        <end position="438"/>
    </location>
</feature>
<organism evidence="3 4">
    <name type="scientific">Pristionchus fissidentatus</name>
    <dbReference type="NCBI Taxonomy" id="1538716"/>
    <lineage>
        <taxon>Eukaryota</taxon>
        <taxon>Metazoa</taxon>
        <taxon>Ecdysozoa</taxon>
        <taxon>Nematoda</taxon>
        <taxon>Chromadorea</taxon>
        <taxon>Rhabditida</taxon>
        <taxon>Rhabditina</taxon>
        <taxon>Diplogasteromorpha</taxon>
        <taxon>Diplogasteroidea</taxon>
        <taxon>Neodiplogasteridae</taxon>
        <taxon>Pristionchus</taxon>
    </lineage>
</organism>
<dbReference type="Proteomes" id="UP001432322">
    <property type="component" value="Unassembled WGS sequence"/>
</dbReference>
<sequence length="468" mass="53473">LPTLDENRFAKDAMKAEQAPLFRLAYSLAFFVKELEGTKIGRNENEYVKMENEPSLPPPNSVLVNGPHGQIKLESADAHTLSQLIDPLVPSTFEMIPPDEIKAEIDEEEIETNEPVQRDEETPENVVLPRTVTIARPVHSTRIERSWLQQEMATMRNRFCNVRNARKIDKSASMNHKNRQKTTTKKEPPAEVEPAIPIDHLPCPFCSYAGPQLRIHIDSQHPKDWMKTALVCRFCDFQTHFRRNILEHQSKQFFCVLCSANVQSCAESVHMRAHAASTSYLMSCEHCNFRGDQAAMHEHSMKVACGVCGEWSPQCMDVDEHMMDRHTDFWLSNGSRCEVPGCDYRTFDTNLMTEHSQTFHKMYLISPDKLRLKSPRPCPFCATVISDFAHFNEHMESYHRDKIASRERILICAQCQYSCARSYQMIMHFAKRRGGCTHGIVFAHIKNSESKTGEGDGDSSIAAKKPKI</sequence>
<dbReference type="InterPro" id="IPR013087">
    <property type="entry name" value="Znf_C2H2_type"/>
</dbReference>
<gene>
    <name evidence="3" type="ORF">PFISCL1PPCAC_4402</name>
</gene>
<feature type="region of interest" description="Disordered" evidence="1">
    <location>
        <begin position="449"/>
        <end position="468"/>
    </location>
</feature>
<name>A0AAV5V3P4_9BILA</name>
<feature type="region of interest" description="Disordered" evidence="1">
    <location>
        <begin position="171"/>
        <end position="191"/>
    </location>
</feature>
<feature type="domain" description="C2H2-type" evidence="2">
    <location>
        <begin position="335"/>
        <end position="360"/>
    </location>
</feature>
<reference evidence="3" key="1">
    <citation type="submission" date="2023-10" db="EMBL/GenBank/DDBJ databases">
        <title>Genome assembly of Pristionchus species.</title>
        <authorList>
            <person name="Yoshida K."/>
            <person name="Sommer R.J."/>
        </authorList>
    </citation>
    <scope>NUCLEOTIDE SEQUENCE</scope>
    <source>
        <strain evidence="3">RS5133</strain>
    </source>
</reference>
<feature type="domain" description="C2H2-type" evidence="2">
    <location>
        <begin position="201"/>
        <end position="221"/>
    </location>
</feature>